<keyword evidence="1" id="KW-0614">Plasmid</keyword>
<protein>
    <submittedName>
        <fullName evidence="1">Uncharacterized protein</fullName>
    </submittedName>
</protein>
<dbReference type="AlphaFoldDB" id="I3XHD4"/>
<reference evidence="1" key="1">
    <citation type="journal article" date="2012" name="J. Bacteriol.">
        <title>Complete genome sequence of the broad-host-range strain Sinorhizobium fredii USDA257.</title>
        <authorList>
            <person name="Schuldes J."/>
            <person name="Rodriguez Orbegoso M."/>
            <person name="Schmeisser C."/>
            <person name="Krishnan H.B."/>
            <person name="Daniel R."/>
            <person name="Streit W.R."/>
        </authorList>
    </citation>
    <scope>NUCLEOTIDE SEQUENCE [LARGE SCALE GENOMIC DNA]</scope>
    <source>
        <strain evidence="1">USDA 257</strain>
        <plasmid evidence="1">pUSDA257</plasmid>
    </source>
</reference>
<evidence type="ECO:0000313" key="2">
    <source>
        <dbReference type="Proteomes" id="UP000006180"/>
    </source>
</evidence>
<geneLocation type="plasmid" evidence="2">
    <name>pUSDA257 fragment 11</name>
</geneLocation>
<proteinExistence type="predicted"/>
<dbReference type="HOGENOM" id="CLU_3103846_0_0_5"/>
<sequence>MEDARKRDRLSRPTALYDLEKEIIASTGGQVRLRQLEHRIEIRNRRIELTR</sequence>
<organism evidence="1">
    <name type="scientific">Sinorhizobium fredii (strain USDA 257)</name>
    <dbReference type="NCBI Taxonomy" id="1185652"/>
    <lineage>
        <taxon>Bacteria</taxon>
        <taxon>Pseudomonadati</taxon>
        <taxon>Pseudomonadota</taxon>
        <taxon>Alphaproteobacteria</taxon>
        <taxon>Hyphomicrobiales</taxon>
        <taxon>Rhizobiaceae</taxon>
        <taxon>Sinorhizobium/Ensifer group</taxon>
        <taxon>Sinorhizobium</taxon>
    </lineage>
</organism>
<gene>
    <name evidence="1" type="ORF">USDA257_p05750</name>
</gene>
<accession>I3XHD4</accession>
<evidence type="ECO:0000313" key="1">
    <source>
        <dbReference type="EMBL" id="AFL55290.1"/>
    </source>
</evidence>
<dbReference type="EMBL" id="CP003574">
    <property type="protein sequence ID" value="AFL55290.1"/>
    <property type="molecule type" value="Genomic_DNA"/>
</dbReference>
<name>I3XHD4_SINF2</name>